<name>A0A1G2PM05_9BACT</name>
<evidence type="ECO:0000256" key="9">
    <source>
        <dbReference type="ARBA" id="ARBA00022842"/>
    </source>
</evidence>
<dbReference type="NCBIfam" id="TIGR00150">
    <property type="entry name" value="T6A_YjeE"/>
    <property type="match status" value="1"/>
</dbReference>
<dbReference type="InterPro" id="IPR027417">
    <property type="entry name" value="P-loop_NTPase"/>
</dbReference>
<accession>A0A1G2PM05</accession>
<comment type="subcellular location">
    <subcellularLocation>
        <location evidence="1">Cytoplasm</location>
    </subcellularLocation>
</comment>
<keyword evidence="7" id="KW-0547">Nucleotide-binding</keyword>
<keyword evidence="6" id="KW-0479">Metal-binding</keyword>
<dbReference type="Proteomes" id="UP000178646">
    <property type="component" value="Unassembled WGS sequence"/>
</dbReference>
<dbReference type="GO" id="GO:0005524">
    <property type="term" value="F:ATP binding"/>
    <property type="evidence" value="ECO:0007669"/>
    <property type="project" value="UniProtKB-KW"/>
</dbReference>
<keyword evidence="4" id="KW-0963">Cytoplasm</keyword>
<evidence type="ECO:0000256" key="3">
    <source>
        <dbReference type="ARBA" id="ARBA00019010"/>
    </source>
</evidence>
<sequence length="156" mass="17564">MKKFVSNNPEELKKIAIKLADNLMSRSRLDIGGGALVLALTGDLGSGKTTFAQAFAGALGVKEKVKSPTFIIFRKSKIIPLLAGQNSKFRCFYHFDVYRINSEKEILNLGWEEIISNPKNIVLVEWADKIENILPKNSIKINFKHLKGDKREMEIT</sequence>
<dbReference type="PANTHER" id="PTHR33540">
    <property type="entry name" value="TRNA THREONYLCARBAMOYLADENOSINE BIOSYNTHESIS PROTEIN TSAE"/>
    <property type="match status" value="1"/>
</dbReference>
<evidence type="ECO:0000256" key="5">
    <source>
        <dbReference type="ARBA" id="ARBA00022694"/>
    </source>
</evidence>
<proteinExistence type="inferred from homology"/>
<protein>
    <recommendedName>
        <fullName evidence="3">tRNA threonylcarbamoyladenosine biosynthesis protein TsaE</fullName>
    </recommendedName>
    <alternativeName>
        <fullName evidence="10">t(6)A37 threonylcarbamoyladenosine biosynthesis protein TsaE</fullName>
    </alternativeName>
</protein>
<keyword evidence="11" id="KW-0808">Transferase</keyword>
<dbReference type="Pfam" id="PF02367">
    <property type="entry name" value="TsaE"/>
    <property type="match status" value="1"/>
</dbReference>
<dbReference type="Gene3D" id="3.40.50.300">
    <property type="entry name" value="P-loop containing nucleotide triphosphate hydrolases"/>
    <property type="match status" value="1"/>
</dbReference>
<gene>
    <name evidence="11" type="ORF">A2W59_02615</name>
</gene>
<reference evidence="11 12" key="1">
    <citation type="journal article" date="2016" name="Nat. Commun.">
        <title>Thousands of microbial genomes shed light on interconnected biogeochemical processes in an aquifer system.</title>
        <authorList>
            <person name="Anantharaman K."/>
            <person name="Brown C.T."/>
            <person name="Hug L.A."/>
            <person name="Sharon I."/>
            <person name="Castelle C.J."/>
            <person name="Probst A.J."/>
            <person name="Thomas B.C."/>
            <person name="Singh A."/>
            <person name="Wilkins M.J."/>
            <person name="Karaoz U."/>
            <person name="Brodie E.L."/>
            <person name="Williams K.H."/>
            <person name="Hubbard S.S."/>
            <person name="Banfield J.F."/>
        </authorList>
    </citation>
    <scope>NUCLEOTIDE SEQUENCE [LARGE SCALE GENOMIC DNA]</scope>
</reference>
<dbReference type="PANTHER" id="PTHR33540:SF2">
    <property type="entry name" value="TRNA THREONYLCARBAMOYLADENOSINE BIOSYNTHESIS PROTEIN TSAE"/>
    <property type="match status" value="1"/>
</dbReference>
<evidence type="ECO:0000313" key="12">
    <source>
        <dbReference type="Proteomes" id="UP000178646"/>
    </source>
</evidence>
<evidence type="ECO:0000256" key="7">
    <source>
        <dbReference type="ARBA" id="ARBA00022741"/>
    </source>
</evidence>
<comment type="caution">
    <text evidence="11">The sequence shown here is derived from an EMBL/GenBank/DDBJ whole genome shotgun (WGS) entry which is preliminary data.</text>
</comment>
<dbReference type="InterPro" id="IPR003442">
    <property type="entry name" value="T6A_TsaE"/>
</dbReference>
<comment type="similarity">
    <text evidence="2">Belongs to the TsaE family.</text>
</comment>
<dbReference type="GO" id="GO:0016740">
    <property type="term" value="F:transferase activity"/>
    <property type="evidence" value="ECO:0007669"/>
    <property type="project" value="UniProtKB-KW"/>
</dbReference>
<dbReference type="EMBL" id="MHSU01000034">
    <property type="protein sequence ID" value="OHA49364.1"/>
    <property type="molecule type" value="Genomic_DNA"/>
</dbReference>
<dbReference type="GO" id="GO:0005737">
    <property type="term" value="C:cytoplasm"/>
    <property type="evidence" value="ECO:0007669"/>
    <property type="project" value="UniProtKB-SubCell"/>
</dbReference>
<evidence type="ECO:0000256" key="2">
    <source>
        <dbReference type="ARBA" id="ARBA00007599"/>
    </source>
</evidence>
<dbReference type="AlphaFoldDB" id="A0A1G2PM05"/>
<dbReference type="GO" id="GO:0002949">
    <property type="term" value="P:tRNA threonylcarbamoyladenosine modification"/>
    <property type="evidence" value="ECO:0007669"/>
    <property type="project" value="InterPro"/>
</dbReference>
<dbReference type="GO" id="GO:0046872">
    <property type="term" value="F:metal ion binding"/>
    <property type="evidence" value="ECO:0007669"/>
    <property type="project" value="UniProtKB-KW"/>
</dbReference>
<organism evidence="11 12">
    <name type="scientific">Candidatus Terrybacteria bacterium RIFCSPHIGHO2_02_41_19</name>
    <dbReference type="NCBI Taxonomy" id="1802364"/>
    <lineage>
        <taxon>Bacteria</taxon>
        <taxon>Candidatus Terryibacteriota</taxon>
    </lineage>
</organism>
<dbReference type="SUPFAM" id="SSF52540">
    <property type="entry name" value="P-loop containing nucleoside triphosphate hydrolases"/>
    <property type="match status" value="1"/>
</dbReference>
<keyword evidence="5" id="KW-0819">tRNA processing</keyword>
<evidence type="ECO:0000256" key="4">
    <source>
        <dbReference type="ARBA" id="ARBA00022490"/>
    </source>
</evidence>
<keyword evidence="8" id="KW-0067">ATP-binding</keyword>
<keyword evidence="9" id="KW-0460">Magnesium</keyword>
<evidence type="ECO:0000313" key="11">
    <source>
        <dbReference type="EMBL" id="OHA49364.1"/>
    </source>
</evidence>
<evidence type="ECO:0000256" key="10">
    <source>
        <dbReference type="ARBA" id="ARBA00032441"/>
    </source>
</evidence>
<evidence type="ECO:0000256" key="1">
    <source>
        <dbReference type="ARBA" id="ARBA00004496"/>
    </source>
</evidence>
<evidence type="ECO:0000256" key="6">
    <source>
        <dbReference type="ARBA" id="ARBA00022723"/>
    </source>
</evidence>
<evidence type="ECO:0000256" key="8">
    <source>
        <dbReference type="ARBA" id="ARBA00022840"/>
    </source>
</evidence>